<dbReference type="CDD" id="cd06170">
    <property type="entry name" value="LuxR_C_like"/>
    <property type="match status" value="1"/>
</dbReference>
<dbReference type="SUPFAM" id="SSF46894">
    <property type="entry name" value="C-terminal effector domain of the bipartite response regulators"/>
    <property type="match status" value="1"/>
</dbReference>
<dbReference type="InterPro" id="IPR036388">
    <property type="entry name" value="WH-like_DNA-bd_sf"/>
</dbReference>
<sequence>MRGEVPGMHVGNVPRPRVTALLDAPLGTVVVVRAPSGYGKSSVISEWVANTNELVVRLTVEAHQGDRAALWIGVLTRLAQMHGLENDHPAFESADRMRTSLVTSEVLAATLTALPPSTIVIDSLEDSDELDAIVADLVIVARQAAQMRFIIATRTLTQLDSPQVRLRVPVKIIDAAELAFTLDEVRQVVEAEAPSWGHLAPDVRAATGGVPILAKFAAVDLSRGEGASVDLLTQGLERRIDAFIADVVLSGAEIRPVVGTDDALLALAAADLLDDDLASALTGQDGAVLLKQAQKAGLGSVSTYLTGEGEFADVFRLNSLVLRALRRRATLTPELYARRRGLFARWAWEQGLAVDALSASVDAGDLALATDIVIDHWFDLGTVHRNAVAEILNRLDRRALMKWPILSAQLALHYLARKDEQWRSAELFGVTTIGFAAQRRHADPLHRFVFLFIEMVAFRTVLGRYDRARSRAIRLSDMLGELESMQLERAANLLPHAIAHISATLLLAGETDAALLALLSGSHAARISVARPRSRYFAVSLRAGAHALAGELDDAGTYQRASDEIPGQQHRHDDYSGSPARLAEAYLYLEAGDYAEALSTIERLHRHFDTIENMHLLLEAEAWALMGLNESHRALVRVDEVRTAARRQRKLPSFVLAHLERTAARVALDIGDDALAAHHAKAAGRLAPFSVALLRAQVELAGNKPENARTLLSKNPPQDGHTVRDRLEHRLALAAASARTGRRYLGISSLREAAIIIERKRLTLPLLAQRTWGLDTLMDLARDEGITRLVDAVEPFLASRSVSPSSAPLPNLSTRELAVLHALAHHSSYAQIAEHLFVSVNTVRTQVTSLYKKLGVRNRSDALSTAASLHLLDTATGSHPHTLAPGER</sequence>
<dbReference type="PROSITE" id="PS50043">
    <property type="entry name" value="HTH_LUXR_2"/>
    <property type="match status" value="1"/>
</dbReference>
<dbReference type="AlphaFoldDB" id="A0A2T4UUL7"/>
<evidence type="ECO:0000313" key="3">
    <source>
        <dbReference type="Proteomes" id="UP000241085"/>
    </source>
</evidence>
<dbReference type="GO" id="GO:0003677">
    <property type="term" value="F:DNA binding"/>
    <property type="evidence" value="ECO:0007669"/>
    <property type="project" value="InterPro"/>
</dbReference>
<evidence type="ECO:0000259" key="1">
    <source>
        <dbReference type="PROSITE" id="PS50043"/>
    </source>
</evidence>
<name>A0A2T4UUL7_9MICO</name>
<dbReference type="InterPro" id="IPR016032">
    <property type="entry name" value="Sig_transdc_resp-reg_C-effctor"/>
</dbReference>
<evidence type="ECO:0000313" key="2">
    <source>
        <dbReference type="EMBL" id="PTL73216.1"/>
    </source>
</evidence>
<accession>A0A2T4UUL7</accession>
<dbReference type="SMART" id="SM00421">
    <property type="entry name" value="HTH_LUXR"/>
    <property type="match status" value="1"/>
</dbReference>
<organism evidence="2 3">
    <name type="scientific">Rathayibacter caricis DSM 15933</name>
    <dbReference type="NCBI Taxonomy" id="1328867"/>
    <lineage>
        <taxon>Bacteria</taxon>
        <taxon>Bacillati</taxon>
        <taxon>Actinomycetota</taxon>
        <taxon>Actinomycetes</taxon>
        <taxon>Micrococcales</taxon>
        <taxon>Microbacteriaceae</taxon>
        <taxon>Rathayibacter</taxon>
    </lineage>
</organism>
<dbReference type="EMBL" id="PZPL01000001">
    <property type="protein sequence ID" value="PTL73216.1"/>
    <property type="molecule type" value="Genomic_DNA"/>
</dbReference>
<dbReference type="Proteomes" id="UP000241085">
    <property type="component" value="Unassembled WGS sequence"/>
</dbReference>
<comment type="caution">
    <text evidence="2">The sequence shown here is derived from an EMBL/GenBank/DDBJ whole genome shotgun (WGS) entry which is preliminary data.</text>
</comment>
<proteinExistence type="predicted"/>
<dbReference type="InterPro" id="IPR000792">
    <property type="entry name" value="Tscrpt_reg_LuxR_C"/>
</dbReference>
<reference evidence="2 3" key="1">
    <citation type="submission" date="2018-03" db="EMBL/GenBank/DDBJ databases">
        <title>Bacteriophage NCPPB3778 and a type I-E CRISPR drive the evolution of the US Biological Select Agent, Rathayibacter toxicus.</title>
        <authorList>
            <person name="Davis E.W.II."/>
            <person name="Tabima J.F."/>
            <person name="Weisberg A.J."/>
            <person name="Dantas Lopes L."/>
            <person name="Wiseman M.S."/>
            <person name="Wiseman M.S."/>
            <person name="Pupko T."/>
            <person name="Belcher M.S."/>
            <person name="Sechler A.J."/>
            <person name="Tancos M.A."/>
            <person name="Schroeder B.K."/>
            <person name="Murray T.D."/>
            <person name="Luster D.G."/>
            <person name="Schneider W.L."/>
            <person name="Rogers E."/>
            <person name="Andreote F.D."/>
            <person name="Grunwald N.J."/>
            <person name="Putnam M.L."/>
            <person name="Chang J.H."/>
        </authorList>
    </citation>
    <scope>NUCLEOTIDE SEQUENCE [LARGE SCALE GENOMIC DNA]</scope>
    <source>
        <strain evidence="2 3">DSM 15933</strain>
    </source>
</reference>
<protein>
    <recommendedName>
        <fullName evidence="1">HTH luxR-type domain-containing protein</fullName>
    </recommendedName>
</protein>
<dbReference type="Gene3D" id="1.10.10.10">
    <property type="entry name" value="Winged helix-like DNA-binding domain superfamily/Winged helix DNA-binding domain"/>
    <property type="match status" value="1"/>
</dbReference>
<dbReference type="GO" id="GO:0006355">
    <property type="term" value="P:regulation of DNA-templated transcription"/>
    <property type="evidence" value="ECO:0007669"/>
    <property type="project" value="InterPro"/>
</dbReference>
<keyword evidence="3" id="KW-1185">Reference proteome</keyword>
<gene>
    <name evidence="2" type="ORF">C1I63_10390</name>
</gene>
<feature type="domain" description="HTH luxR-type" evidence="1">
    <location>
        <begin position="805"/>
        <end position="870"/>
    </location>
</feature>
<dbReference type="Pfam" id="PF00196">
    <property type="entry name" value="GerE"/>
    <property type="match status" value="1"/>
</dbReference>